<keyword evidence="3" id="KW-1185">Reference proteome</keyword>
<proteinExistence type="predicted"/>
<gene>
    <name evidence="2" type="ORF">Q31a_41990</name>
</gene>
<dbReference type="KEGG" id="ahel:Q31a_41990"/>
<reference evidence="2 3" key="1">
    <citation type="submission" date="2019-02" db="EMBL/GenBank/DDBJ databases">
        <title>Deep-cultivation of Planctomycetes and their phenomic and genomic characterization uncovers novel biology.</title>
        <authorList>
            <person name="Wiegand S."/>
            <person name="Jogler M."/>
            <person name="Boedeker C."/>
            <person name="Pinto D."/>
            <person name="Vollmers J."/>
            <person name="Rivas-Marin E."/>
            <person name="Kohn T."/>
            <person name="Peeters S.H."/>
            <person name="Heuer A."/>
            <person name="Rast P."/>
            <person name="Oberbeckmann S."/>
            <person name="Bunk B."/>
            <person name="Jeske O."/>
            <person name="Meyerdierks A."/>
            <person name="Storesund J.E."/>
            <person name="Kallscheuer N."/>
            <person name="Luecker S."/>
            <person name="Lage O.M."/>
            <person name="Pohl T."/>
            <person name="Merkel B.J."/>
            <person name="Hornburger P."/>
            <person name="Mueller R.-W."/>
            <person name="Bruemmer F."/>
            <person name="Labrenz M."/>
            <person name="Spormann A.M."/>
            <person name="Op den Camp H."/>
            <person name="Overmann J."/>
            <person name="Amann R."/>
            <person name="Jetten M.S.M."/>
            <person name="Mascher T."/>
            <person name="Medema M.H."/>
            <person name="Devos D.P."/>
            <person name="Kaster A.-K."/>
            <person name="Ovreas L."/>
            <person name="Rohde M."/>
            <person name="Galperin M.Y."/>
            <person name="Jogler C."/>
        </authorList>
    </citation>
    <scope>NUCLEOTIDE SEQUENCE [LARGE SCALE GENOMIC DNA]</scope>
    <source>
        <strain evidence="2 3">Q31a</strain>
    </source>
</reference>
<name>A0A518GB78_9BACT</name>
<evidence type="ECO:0000313" key="2">
    <source>
        <dbReference type="EMBL" id="QDV25871.1"/>
    </source>
</evidence>
<evidence type="ECO:0000313" key="3">
    <source>
        <dbReference type="Proteomes" id="UP000318017"/>
    </source>
</evidence>
<dbReference type="EMBL" id="CP036298">
    <property type="protein sequence ID" value="QDV25871.1"/>
    <property type="molecule type" value="Genomic_DNA"/>
</dbReference>
<sequence length="156" mass="17499">MRTVTHEMPVTELTNCFPDSKVLAANQFEAVANWLPRGTKSKRKTYCQMDGRSLGNGSTIANRSNALASRKSNRMKTKGNPARCWATRSGGLAWWNARNRHTAFPSCPPRSQTKFAILKTMLPCSWPQQSRTENQLMHSSRRPRSAFTADSSPPTE</sequence>
<feature type="compositionally biased region" description="Polar residues" evidence="1">
    <location>
        <begin position="129"/>
        <end position="138"/>
    </location>
</feature>
<feature type="region of interest" description="Disordered" evidence="1">
    <location>
        <begin position="129"/>
        <end position="156"/>
    </location>
</feature>
<organism evidence="2 3">
    <name type="scientific">Aureliella helgolandensis</name>
    <dbReference type="NCBI Taxonomy" id="2527968"/>
    <lineage>
        <taxon>Bacteria</taxon>
        <taxon>Pseudomonadati</taxon>
        <taxon>Planctomycetota</taxon>
        <taxon>Planctomycetia</taxon>
        <taxon>Pirellulales</taxon>
        <taxon>Pirellulaceae</taxon>
        <taxon>Aureliella</taxon>
    </lineage>
</organism>
<accession>A0A518GB78</accession>
<evidence type="ECO:0000256" key="1">
    <source>
        <dbReference type="SAM" id="MobiDB-lite"/>
    </source>
</evidence>
<dbReference type="Proteomes" id="UP000318017">
    <property type="component" value="Chromosome"/>
</dbReference>
<dbReference type="AlphaFoldDB" id="A0A518GB78"/>
<protein>
    <submittedName>
        <fullName evidence="2">Uncharacterized protein</fullName>
    </submittedName>
</protein>